<accession>E1SVE3</accession>
<keyword evidence="4" id="KW-0677">Repeat</keyword>
<evidence type="ECO:0000313" key="11">
    <source>
        <dbReference type="Proteomes" id="UP000006683"/>
    </source>
</evidence>
<evidence type="ECO:0000256" key="4">
    <source>
        <dbReference type="ARBA" id="ARBA00022737"/>
    </source>
</evidence>
<dbReference type="RefSeq" id="WP_013343603.1">
    <property type="nucleotide sequence ID" value="NC_014541.1"/>
</dbReference>
<evidence type="ECO:0000256" key="1">
    <source>
        <dbReference type="ARBA" id="ARBA00004496"/>
    </source>
</evidence>
<keyword evidence="2" id="KW-0963">Cytoplasm</keyword>
<dbReference type="OrthoDB" id="9781034at2"/>
<dbReference type="InterPro" id="IPR036873">
    <property type="entry name" value="Rhodanese-like_dom_sf"/>
</dbReference>
<dbReference type="InterPro" id="IPR001763">
    <property type="entry name" value="Rhodanese-like_dom"/>
</dbReference>
<feature type="domain" description="Rhodanese" evidence="9">
    <location>
        <begin position="17"/>
        <end position="135"/>
    </location>
</feature>
<dbReference type="CDD" id="cd01449">
    <property type="entry name" value="TST_Repeat_2"/>
    <property type="match status" value="1"/>
</dbReference>
<evidence type="ECO:0000256" key="8">
    <source>
        <dbReference type="ARBA" id="ARBA00078354"/>
    </source>
</evidence>
<dbReference type="PANTHER" id="PTHR11364">
    <property type="entry name" value="THIOSULFATE SULFERTANSFERASE"/>
    <property type="match status" value="1"/>
</dbReference>
<evidence type="ECO:0000259" key="9">
    <source>
        <dbReference type="PROSITE" id="PS50206"/>
    </source>
</evidence>
<keyword evidence="11" id="KW-1185">Reference proteome</keyword>
<dbReference type="InterPro" id="IPR045078">
    <property type="entry name" value="TST/MPST-like"/>
</dbReference>
<name>E1SVE3_FERBD</name>
<dbReference type="CDD" id="cd01448">
    <property type="entry name" value="TST_Repeat_1"/>
    <property type="match status" value="1"/>
</dbReference>
<evidence type="ECO:0000313" key="10">
    <source>
        <dbReference type="EMBL" id="ADN74297.1"/>
    </source>
</evidence>
<evidence type="ECO:0000256" key="2">
    <source>
        <dbReference type="ARBA" id="ARBA00022490"/>
    </source>
</evidence>
<evidence type="ECO:0000256" key="6">
    <source>
        <dbReference type="ARBA" id="ARBA00066832"/>
    </source>
</evidence>
<evidence type="ECO:0000256" key="7">
    <source>
        <dbReference type="ARBA" id="ARBA00070833"/>
    </source>
</evidence>
<dbReference type="Pfam" id="PF00581">
    <property type="entry name" value="Rhodanese"/>
    <property type="match status" value="2"/>
</dbReference>
<dbReference type="SMART" id="SM00450">
    <property type="entry name" value="RHOD"/>
    <property type="match status" value="2"/>
</dbReference>
<dbReference type="SUPFAM" id="SSF52821">
    <property type="entry name" value="Rhodanese/Cell cycle control phosphatase"/>
    <property type="match status" value="2"/>
</dbReference>
<evidence type="ECO:0000256" key="3">
    <source>
        <dbReference type="ARBA" id="ARBA00022679"/>
    </source>
</evidence>
<dbReference type="GO" id="GO:0004792">
    <property type="term" value="F:thiosulfate-cyanide sulfurtransferase activity"/>
    <property type="evidence" value="ECO:0007669"/>
    <property type="project" value="TreeGrafter"/>
</dbReference>
<comment type="catalytic activity">
    <reaction evidence="5">
        <text>2-oxo-3-sulfanylpropanoate + [thioredoxin]-dithiol = [thioredoxin]-disulfide + hydrogen sulfide + pyruvate + H(+)</text>
        <dbReference type="Rhea" id="RHEA:21740"/>
        <dbReference type="Rhea" id="RHEA-COMP:10698"/>
        <dbReference type="Rhea" id="RHEA-COMP:10700"/>
        <dbReference type="ChEBI" id="CHEBI:15361"/>
        <dbReference type="ChEBI" id="CHEBI:15378"/>
        <dbReference type="ChEBI" id="CHEBI:29919"/>
        <dbReference type="ChEBI" id="CHEBI:29950"/>
        <dbReference type="ChEBI" id="CHEBI:50058"/>
        <dbReference type="ChEBI" id="CHEBI:57678"/>
        <dbReference type="EC" id="2.8.1.2"/>
    </reaction>
    <physiologicalReaction direction="left-to-right" evidence="5">
        <dbReference type="Rhea" id="RHEA:21741"/>
    </physiologicalReaction>
</comment>
<dbReference type="FunFam" id="3.40.250.10:FF:000001">
    <property type="entry name" value="Sulfurtransferase"/>
    <property type="match status" value="1"/>
</dbReference>
<dbReference type="STRING" id="550540.Fbal_0083"/>
<dbReference type="PANTHER" id="PTHR11364:SF27">
    <property type="entry name" value="SULFURTRANSFERASE"/>
    <property type="match status" value="1"/>
</dbReference>
<dbReference type="HOGENOM" id="CLU_031618_3_0_6"/>
<proteinExistence type="predicted"/>
<dbReference type="KEGG" id="fbl:Fbal_0083"/>
<dbReference type="Gene3D" id="3.40.250.10">
    <property type="entry name" value="Rhodanese-like domain"/>
    <property type="match status" value="2"/>
</dbReference>
<dbReference type="FunFam" id="3.40.250.10:FF:000015">
    <property type="entry name" value="Sulfurtransferase"/>
    <property type="match status" value="1"/>
</dbReference>
<reference evidence="10 11" key="1">
    <citation type="journal article" date="2010" name="Stand. Genomic Sci.">
        <title>Complete genome sequence of Ferrimonas balearica type strain (PAT).</title>
        <authorList>
            <person name="Nolan M."/>
            <person name="Sikorski J."/>
            <person name="Davenport K."/>
            <person name="Lucas S."/>
            <person name="Glavina Del Rio T."/>
            <person name="Tice H."/>
            <person name="Cheng J."/>
            <person name="Goodwin L."/>
            <person name="Pitluck S."/>
            <person name="Liolios K."/>
            <person name="Ivanova N."/>
            <person name="Mavromatis K."/>
            <person name="Ovchinnikova G."/>
            <person name="Pati A."/>
            <person name="Chen A."/>
            <person name="Palaniappan K."/>
            <person name="Land M."/>
            <person name="Hauser L."/>
            <person name="Chang Y."/>
            <person name="Jeffries C."/>
            <person name="Tapia R."/>
            <person name="Brettin T."/>
            <person name="Detter J."/>
            <person name="Han C."/>
            <person name="Yasawong M."/>
            <person name="Rohde M."/>
            <person name="Tindall B."/>
            <person name="Goker M."/>
            <person name="Woyke T."/>
            <person name="Bristow J."/>
            <person name="Eisen J."/>
            <person name="Markowitz V."/>
            <person name="Hugenholtz P."/>
            <person name="Kyrpides N."/>
            <person name="Klenk H."/>
            <person name="Lapidus A."/>
        </authorList>
    </citation>
    <scope>NUCLEOTIDE SEQUENCE [LARGE SCALE GENOMIC DNA]</scope>
    <source>
        <strain evidence="11">DSM 9799 / CCM 4581 / KCTC 23876 / PAT</strain>
    </source>
</reference>
<dbReference type="GO" id="GO:0016784">
    <property type="term" value="F:3-mercaptopyruvate sulfurtransferase activity"/>
    <property type="evidence" value="ECO:0007669"/>
    <property type="project" value="UniProtKB-EC"/>
</dbReference>
<dbReference type="GeneID" id="67180329"/>
<dbReference type="GO" id="GO:0005737">
    <property type="term" value="C:cytoplasm"/>
    <property type="evidence" value="ECO:0007669"/>
    <property type="project" value="UniProtKB-SubCell"/>
</dbReference>
<dbReference type="PROSITE" id="PS50206">
    <property type="entry name" value="RHODANESE_3"/>
    <property type="match status" value="2"/>
</dbReference>
<gene>
    <name evidence="10" type="ordered locus">Fbal_0083</name>
</gene>
<comment type="subcellular location">
    <subcellularLocation>
        <location evidence="1">Cytoplasm</location>
    </subcellularLocation>
</comment>
<dbReference type="AlphaFoldDB" id="E1SVE3"/>
<dbReference type="Proteomes" id="UP000006683">
    <property type="component" value="Chromosome"/>
</dbReference>
<feature type="domain" description="Rhodanese" evidence="9">
    <location>
        <begin position="166"/>
        <end position="278"/>
    </location>
</feature>
<sequence length="278" mass="30378">MAFPNLISVDELAQNLDHPDWRVLDGTWFLPGSTEDARQRHREERIPGARWFDFDDALADPDSSLPHMLPTPEQFALELGKLGLKPEHKVVVYDRHGLFSAPRVWWMLKAFGHQAVAVLNGGLPAWREADYPLEQGEAAAVEASHYPVPALPGQVIDAQTLHQQLIAGEIWLLDARAPGRFAGAEPEPRPGVRPGHMPGAVNLPFGQLLDQGKLRPVAELKARFAAVADGSKPWVFSCGSGVTACVLALAASEAGHHQWRVYDGSWAEWGADPALPLA</sequence>
<organism evidence="10 11">
    <name type="scientific">Ferrimonas balearica (strain DSM 9799 / CCM 4581 / KCTC 23876 / PAT)</name>
    <dbReference type="NCBI Taxonomy" id="550540"/>
    <lineage>
        <taxon>Bacteria</taxon>
        <taxon>Pseudomonadati</taxon>
        <taxon>Pseudomonadota</taxon>
        <taxon>Gammaproteobacteria</taxon>
        <taxon>Alteromonadales</taxon>
        <taxon>Ferrimonadaceae</taxon>
        <taxon>Ferrimonas</taxon>
    </lineage>
</organism>
<evidence type="ECO:0000256" key="5">
    <source>
        <dbReference type="ARBA" id="ARBA00051793"/>
    </source>
</evidence>
<dbReference type="EC" id="2.8.1.2" evidence="6"/>
<dbReference type="EMBL" id="CP002209">
    <property type="protein sequence ID" value="ADN74297.1"/>
    <property type="molecule type" value="Genomic_DNA"/>
</dbReference>
<keyword evidence="3" id="KW-0808">Transferase</keyword>
<dbReference type="eggNOG" id="COG2897">
    <property type="taxonomic scope" value="Bacteria"/>
</dbReference>
<protein>
    <recommendedName>
        <fullName evidence="7">3-mercaptopyruvate sulfurtransferase</fullName>
        <ecNumber evidence="6">2.8.1.2</ecNumber>
    </recommendedName>
    <alternativeName>
        <fullName evidence="8">Rhodanese-like protein</fullName>
    </alternativeName>
</protein>